<organism evidence="10 11">
    <name type="scientific">Coffea arabica</name>
    <name type="common">Arabian coffee</name>
    <dbReference type="NCBI Taxonomy" id="13443"/>
    <lineage>
        <taxon>Eukaryota</taxon>
        <taxon>Viridiplantae</taxon>
        <taxon>Streptophyta</taxon>
        <taxon>Embryophyta</taxon>
        <taxon>Tracheophyta</taxon>
        <taxon>Spermatophyta</taxon>
        <taxon>Magnoliopsida</taxon>
        <taxon>eudicotyledons</taxon>
        <taxon>Gunneridae</taxon>
        <taxon>Pentapetalae</taxon>
        <taxon>asterids</taxon>
        <taxon>lamiids</taxon>
        <taxon>Gentianales</taxon>
        <taxon>Rubiaceae</taxon>
        <taxon>Ixoroideae</taxon>
        <taxon>Gardenieae complex</taxon>
        <taxon>Bertiereae - Coffeeae clade</taxon>
        <taxon>Coffeeae</taxon>
        <taxon>Coffea</taxon>
    </lineage>
</organism>
<gene>
    <name evidence="11" type="primary">LOC113716492</name>
</gene>
<dbReference type="Pfam" id="PF12796">
    <property type="entry name" value="Ank_2"/>
    <property type="match status" value="3"/>
</dbReference>
<feature type="repeat" description="ANK" evidence="7">
    <location>
        <begin position="226"/>
        <end position="258"/>
    </location>
</feature>
<evidence type="ECO:0000256" key="2">
    <source>
        <dbReference type="ARBA" id="ARBA00022692"/>
    </source>
</evidence>
<feature type="repeat" description="ANK" evidence="7">
    <location>
        <begin position="66"/>
        <end position="98"/>
    </location>
</feature>
<evidence type="ECO:0000256" key="4">
    <source>
        <dbReference type="ARBA" id="ARBA00022989"/>
    </source>
</evidence>
<keyword evidence="6 8" id="KW-0472">Membrane</keyword>
<feature type="transmembrane region" description="Helical" evidence="8">
    <location>
        <begin position="482"/>
        <end position="506"/>
    </location>
</feature>
<sequence>MDPQLYKAAQSGDSNVIRRCADQLDSQLTPNQNTVLHILAQFCDSSYAVEQILGINHSLLCKQNAKGNTALHVAARNRYSGVVRALIDCAKNGEKPDKHNSEGWIKMLRLTNDNRDTALHLAVRTNCYDIVELLVKEDDELPQPRNNAGESPLYLAVERGYHDIVDLILGTCKSPSYHGPHFTTALHRAAMGNSLVRKYFQSGDCTECVKLLLGKLPNLTKEADHDGQTALHIAAKLGHQEVIKLLLSADKSVAYIRSCQVYSMTKSKTSKTALHVAVKYGHLNVVKEILSHCPDCWEMCNGDNQNILHLAVAKEQKQLLDFILDNVWASELINEGDLGGNTPLHLYAATKNLDGCNLISHIHADKNAFNFANFTPLDVVVQAPDQTERLNVIKGELERNGATRGFRRSGTRLKGKREEALYKSNQCNQLAKDSKRKDDTYLIVAALIVTVTFAAGFTVPGGYESSDGPNKGMAVLRHKPSFIVFVIADMIALAYASAAVFLQFKFSPSEIDCERWLWYSKSNTHWNIRVALMAMVTAFVSGLFAVLSSPLIKALVCYSGITSFLVFMGFFVIFTTEDYYFWLRNAGNRCKIIFSLWCGRLRIAIVRFRSW</sequence>
<evidence type="ECO:0000313" key="11">
    <source>
        <dbReference type="RefSeq" id="XP_027096641.1"/>
    </source>
</evidence>
<feature type="transmembrane region" description="Helical" evidence="8">
    <location>
        <begin position="441"/>
        <end position="461"/>
    </location>
</feature>
<feature type="transmembrane region" description="Helical" evidence="8">
    <location>
        <begin position="526"/>
        <end position="547"/>
    </location>
</feature>
<dbReference type="Proteomes" id="UP001652660">
    <property type="component" value="Chromosome 11c"/>
</dbReference>
<evidence type="ECO:0000256" key="1">
    <source>
        <dbReference type="ARBA" id="ARBA00004141"/>
    </source>
</evidence>
<reference evidence="10" key="1">
    <citation type="journal article" date="2025" name="Foods">
        <title>Unveiling the Microbial Signatures of Arabica Coffee Cherries: Insights into Ripeness Specific Diversity, Functional Traits, and Implications for Quality and Safety.</title>
        <authorList>
            <consortium name="RefSeq"/>
            <person name="Tenea G.N."/>
            <person name="Cifuentes V."/>
            <person name="Reyes P."/>
            <person name="Cevallos-Vallejos M."/>
        </authorList>
    </citation>
    <scope>NUCLEOTIDE SEQUENCE [LARGE SCALE GENOMIC DNA]</scope>
</reference>
<reference evidence="11" key="2">
    <citation type="submission" date="2025-08" db="UniProtKB">
        <authorList>
            <consortium name="RefSeq"/>
        </authorList>
    </citation>
    <scope>IDENTIFICATION</scope>
    <source>
        <tissue evidence="11">Leaves</tissue>
    </source>
</reference>
<evidence type="ECO:0000256" key="8">
    <source>
        <dbReference type="SAM" id="Phobius"/>
    </source>
</evidence>
<evidence type="ECO:0000256" key="7">
    <source>
        <dbReference type="PROSITE-ProRule" id="PRU00023"/>
    </source>
</evidence>
<keyword evidence="10" id="KW-1185">Reference proteome</keyword>
<dbReference type="GeneID" id="113716492"/>
<feature type="transmembrane region" description="Helical" evidence="8">
    <location>
        <begin position="554"/>
        <end position="574"/>
    </location>
</feature>
<keyword evidence="5 7" id="KW-0040">ANK repeat</keyword>
<evidence type="ECO:0000256" key="5">
    <source>
        <dbReference type="ARBA" id="ARBA00023043"/>
    </source>
</evidence>
<comment type="subcellular location">
    <subcellularLocation>
        <location evidence="1">Membrane</location>
        <topology evidence="1">Multi-pass membrane protein</topology>
    </subcellularLocation>
</comment>
<dbReference type="PROSITE" id="PS50297">
    <property type="entry name" value="ANK_REP_REGION"/>
    <property type="match status" value="4"/>
</dbReference>
<evidence type="ECO:0000259" key="9">
    <source>
        <dbReference type="Pfam" id="PF13962"/>
    </source>
</evidence>
<accession>A0A6P6V1R5</accession>
<dbReference type="AlphaFoldDB" id="A0A6P6V1R5"/>
<dbReference type="OrthoDB" id="643958at2759"/>
<dbReference type="Gene3D" id="1.25.40.20">
    <property type="entry name" value="Ankyrin repeat-containing domain"/>
    <property type="match status" value="3"/>
</dbReference>
<dbReference type="SMART" id="SM00248">
    <property type="entry name" value="ANK"/>
    <property type="match status" value="9"/>
</dbReference>
<dbReference type="InterPro" id="IPR002110">
    <property type="entry name" value="Ankyrin_rpt"/>
</dbReference>
<dbReference type="InterPro" id="IPR026961">
    <property type="entry name" value="PGG_dom"/>
</dbReference>
<name>A0A6P6V1R5_COFAR</name>
<feature type="repeat" description="ANK" evidence="7">
    <location>
        <begin position="148"/>
        <end position="169"/>
    </location>
</feature>
<proteinExistence type="predicted"/>
<dbReference type="GO" id="GO:0005886">
    <property type="term" value="C:plasma membrane"/>
    <property type="evidence" value="ECO:0007669"/>
    <property type="project" value="TreeGrafter"/>
</dbReference>
<dbReference type="RefSeq" id="XP_027096641.1">
    <property type="nucleotide sequence ID" value="XM_027240840.2"/>
</dbReference>
<feature type="domain" description="PGG" evidence="9">
    <location>
        <begin position="433"/>
        <end position="546"/>
    </location>
</feature>
<keyword evidence="2 8" id="KW-0812">Transmembrane</keyword>
<dbReference type="PANTHER" id="PTHR24186">
    <property type="entry name" value="PROTEIN PHOSPHATASE 1 REGULATORY SUBUNIT"/>
    <property type="match status" value="1"/>
</dbReference>
<evidence type="ECO:0000256" key="3">
    <source>
        <dbReference type="ARBA" id="ARBA00022737"/>
    </source>
</evidence>
<keyword evidence="3" id="KW-0677">Repeat</keyword>
<dbReference type="PROSITE" id="PS50088">
    <property type="entry name" value="ANK_REPEAT"/>
    <property type="match status" value="4"/>
</dbReference>
<protein>
    <submittedName>
        <fullName evidence="11">Protein ACCELERATED CELL DEATH 6-like isoform X1</fullName>
    </submittedName>
</protein>
<dbReference type="InterPro" id="IPR036770">
    <property type="entry name" value="Ankyrin_rpt-contain_sf"/>
</dbReference>
<dbReference type="SUPFAM" id="SSF48403">
    <property type="entry name" value="Ankyrin repeat"/>
    <property type="match status" value="1"/>
</dbReference>
<dbReference type="Pfam" id="PF13962">
    <property type="entry name" value="PGG"/>
    <property type="match status" value="1"/>
</dbReference>
<dbReference type="PANTHER" id="PTHR24186:SF50">
    <property type="entry name" value="ANKYRIN REPEAT-CONTAINING PROTEIN ITN1-LIKE ISOFORM X1"/>
    <property type="match status" value="1"/>
</dbReference>
<evidence type="ECO:0000256" key="6">
    <source>
        <dbReference type="ARBA" id="ARBA00023136"/>
    </source>
</evidence>
<feature type="repeat" description="ANK" evidence="7">
    <location>
        <begin position="269"/>
        <end position="292"/>
    </location>
</feature>
<keyword evidence="4 8" id="KW-1133">Transmembrane helix</keyword>
<evidence type="ECO:0000313" key="10">
    <source>
        <dbReference type="Proteomes" id="UP001652660"/>
    </source>
</evidence>